<accession>A0A8C4NE65</accession>
<dbReference type="CDD" id="cd16692">
    <property type="entry name" value="mRING-H2-C3H3C2_WDR59"/>
    <property type="match status" value="1"/>
</dbReference>
<dbReference type="Proteomes" id="UP000694388">
    <property type="component" value="Unplaced"/>
</dbReference>
<dbReference type="GO" id="GO:0034198">
    <property type="term" value="P:cellular response to amino acid starvation"/>
    <property type="evidence" value="ECO:0007669"/>
    <property type="project" value="TreeGrafter"/>
</dbReference>
<dbReference type="SMART" id="SM00320">
    <property type="entry name" value="WD40"/>
    <property type="match status" value="2"/>
</dbReference>
<dbReference type="CDD" id="cd00195">
    <property type="entry name" value="UBCc_UEV"/>
    <property type="match status" value="1"/>
</dbReference>
<feature type="domain" description="RWD" evidence="5">
    <location>
        <begin position="312"/>
        <end position="414"/>
    </location>
</feature>
<keyword evidence="1 4" id="KW-0853">WD repeat</keyword>
<dbReference type="Pfam" id="PF17120">
    <property type="entry name" value="zf-RING_16"/>
    <property type="match status" value="1"/>
</dbReference>
<dbReference type="InterPro" id="IPR049566">
    <property type="entry name" value="WDR59_RTC1-like_RING_Znf"/>
</dbReference>
<reference evidence="6" key="2">
    <citation type="submission" date="2025-09" db="UniProtKB">
        <authorList>
            <consortium name="Ensembl"/>
        </authorList>
    </citation>
    <scope>IDENTIFICATION</scope>
</reference>
<dbReference type="InterPro" id="IPR039456">
    <property type="entry name" value="WDR59_mRING-H2-C3H3C2"/>
</dbReference>
<organism evidence="6 7">
    <name type="scientific">Eptatretus burgeri</name>
    <name type="common">Inshore hagfish</name>
    <dbReference type="NCBI Taxonomy" id="7764"/>
    <lineage>
        <taxon>Eukaryota</taxon>
        <taxon>Metazoa</taxon>
        <taxon>Chordata</taxon>
        <taxon>Craniata</taxon>
        <taxon>Vertebrata</taxon>
        <taxon>Cyclostomata</taxon>
        <taxon>Myxini</taxon>
        <taxon>Myxiniformes</taxon>
        <taxon>Myxinidae</taxon>
        <taxon>Eptatretinae</taxon>
        <taxon>Eptatretus</taxon>
    </lineage>
</organism>
<dbReference type="GO" id="GO:0005774">
    <property type="term" value="C:vacuolar membrane"/>
    <property type="evidence" value="ECO:0007669"/>
    <property type="project" value="TreeGrafter"/>
</dbReference>
<evidence type="ECO:0000256" key="1">
    <source>
        <dbReference type="ARBA" id="ARBA00022574"/>
    </source>
</evidence>
<keyword evidence="7" id="KW-1185">Reference proteome</keyword>
<dbReference type="InterPro" id="IPR001680">
    <property type="entry name" value="WD40_rpt"/>
</dbReference>
<keyword evidence="2" id="KW-0677">Repeat</keyword>
<dbReference type="InterPro" id="IPR015943">
    <property type="entry name" value="WD40/YVTN_repeat-like_dom_sf"/>
</dbReference>
<dbReference type="PROSITE" id="PS50082">
    <property type="entry name" value="WD_REPEATS_2"/>
    <property type="match status" value="1"/>
</dbReference>
<protein>
    <submittedName>
        <fullName evidence="6">WD repeat domain 59</fullName>
    </submittedName>
</protein>
<evidence type="ECO:0000256" key="2">
    <source>
        <dbReference type="ARBA" id="ARBA00022737"/>
    </source>
</evidence>
<dbReference type="Gene3D" id="2.130.10.10">
    <property type="entry name" value="YVTN repeat-like/Quinoprotein amine dehydrogenase"/>
    <property type="match status" value="1"/>
</dbReference>
<dbReference type="GO" id="GO:0035859">
    <property type="term" value="C:Seh1-associated complex"/>
    <property type="evidence" value="ECO:0007669"/>
    <property type="project" value="TreeGrafter"/>
</dbReference>
<dbReference type="PROSITE" id="PS50908">
    <property type="entry name" value="RWD"/>
    <property type="match status" value="1"/>
</dbReference>
<evidence type="ECO:0000256" key="4">
    <source>
        <dbReference type="PROSITE-ProRule" id="PRU00221"/>
    </source>
</evidence>
<name>A0A8C4NE65_EPTBU</name>
<sequence>MIWDRVQGVFVCSFRFLYLINLDTPAENVKKIPRQSKWDVGAVQWNRHSCYSHLFAATCNQQVDLYKWSADVGEIQTSLRGHTRVISDLDWSWYEAEYLVTSGASQVKWNKQNQDIFATSHDGDVRIWDKRPGTALANFPVEYMAAHLSRIHGLDWHPDLEFALFWDIRNPRKHLDILSCHVPVWKARYTPFSSGLITVMVPQLRRGENSLLLWNLNDLEAPVHTFMGHNDVVLEFQWRRQRDGQKYYLLVTWSRDQSLRIWRIDSQLQRVSLTLVLKLLCLKNHCVCLETTVIDCDQLVGESQGQPQTLQQEFSLLNLHIPNITVDEMDAESRSCAVSMLCGNHIVKMVVTFPVNYPSNALPSFKFITPTSVGGSMKSKLMKILRDTSLQKVKRNQNCLEPCLRRLVAALDSLVNQEGGVGPNQTVTFGLTSTTVSSPLPFHRVNSYGSYQDSNVPFPRTSGARFCGAGYLVYFMRPITMNRSLSPAELTPRSLSALSGYHNSVMAPMKMRSESQSGMRLYSSSPTRNDKEVSISSFYYKERKMRRSKVRREAGDVGTRCMKAAGKVVVQDISCLLPIHRQLAELYILDVNHVQEMCLANTAAAASVGRRDLVQVWSLAAASTSSFLAPSINPDVETPWAAHPFGRGLLKSLLAHYSCMHDVQTLALLCCTFDAQQKLLAIFFFYSRSHSSCYVAFLSLSDHHDIYIEATQQMWSHLDCMVSRLLDPDDILQRSEFKKCYGEILYRWGLKEKRAEVLKFVCYPLDHHKGVEKSVFCSILIYHCGSKTRGVQCSMCRSYSFRCAICHVAVRGASNFCLTCGHGGHSTHVLEWFLRHNVCPTGCGCHCQQQNVA</sequence>
<dbReference type="InterPro" id="IPR049567">
    <property type="entry name" value="WDR59-like"/>
</dbReference>
<proteinExistence type="inferred from homology"/>
<dbReference type="GeneTree" id="ENSGT00940000157600"/>
<evidence type="ECO:0000259" key="5">
    <source>
        <dbReference type="PROSITE" id="PS50908"/>
    </source>
</evidence>
<reference evidence="6" key="1">
    <citation type="submission" date="2025-08" db="UniProtKB">
        <authorList>
            <consortium name="Ensembl"/>
        </authorList>
    </citation>
    <scope>IDENTIFICATION</scope>
</reference>
<dbReference type="Ensembl" id="ENSEBUT00000005999.1">
    <property type="protein sequence ID" value="ENSEBUP00000005559.1"/>
    <property type="gene ID" value="ENSEBUG00000003703.1"/>
</dbReference>
<dbReference type="InterPro" id="IPR036322">
    <property type="entry name" value="WD40_repeat_dom_sf"/>
</dbReference>
<dbReference type="GO" id="GO:0035591">
    <property type="term" value="F:signaling adaptor activity"/>
    <property type="evidence" value="ECO:0007669"/>
    <property type="project" value="TreeGrafter"/>
</dbReference>
<evidence type="ECO:0000256" key="3">
    <source>
        <dbReference type="ARBA" id="ARBA00038452"/>
    </source>
</evidence>
<evidence type="ECO:0000313" key="7">
    <source>
        <dbReference type="Proteomes" id="UP000694388"/>
    </source>
</evidence>
<feature type="repeat" description="WD" evidence="4">
    <location>
        <begin position="107"/>
        <end position="138"/>
    </location>
</feature>
<evidence type="ECO:0000313" key="6">
    <source>
        <dbReference type="Ensembl" id="ENSEBUP00000005559.1"/>
    </source>
</evidence>
<dbReference type="SUPFAM" id="SSF50978">
    <property type="entry name" value="WD40 repeat-like"/>
    <property type="match status" value="1"/>
</dbReference>
<dbReference type="PANTHER" id="PTHR46170:SF1">
    <property type="entry name" value="GATOR COMPLEX PROTEIN WDR59"/>
    <property type="match status" value="1"/>
</dbReference>
<dbReference type="GO" id="GO:1904263">
    <property type="term" value="P:positive regulation of TORC1 signaling"/>
    <property type="evidence" value="ECO:0007669"/>
    <property type="project" value="TreeGrafter"/>
</dbReference>
<dbReference type="SMART" id="SM00591">
    <property type="entry name" value="RWD"/>
    <property type="match status" value="1"/>
</dbReference>
<dbReference type="AlphaFoldDB" id="A0A8C4NE65"/>
<dbReference type="PANTHER" id="PTHR46170">
    <property type="entry name" value="GATOR COMPLEX PROTEIN WDR59"/>
    <property type="match status" value="1"/>
</dbReference>
<dbReference type="OMA" id="HRRETCL"/>
<comment type="similarity">
    <text evidence="3">Belongs to the WD repeat WDR59 family.</text>
</comment>
<dbReference type="InterPro" id="IPR006575">
    <property type="entry name" value="RWD_dom"/>
</dbReference>